<dbReference type="RefSeq" id="WP_067514075.1">
    <property type="nucleotide sequence ID" value="NZ_CP107943.1"/>
</dbReference>
<feature type="transmembrane region" description="Helical" evidence="1">
    <location>
        <begin position="114"/>
        <end position="136"/>
    </location>
</feature>
<evidence type="ECO:0000313" key="2">
    <source>
        <dbReference type="EMBL" id="RBO80120.1"/>
    </source>
</evidence>
<evidence type="ECO:0000313" key="3">
    <source>
        <dbReference type="Proteomes" id="UP000252586"/>
    </source>
</evidence>
<keyword evidence="1" id="KW-1133">Transmembrane helix</keyword>
<dbReference type="Proteomes" id="UP000252586">
    <property type="component" value="Unassembled WGS sequence"/>
</dbReference>
<dbReference type="EMBL" id="QNRE01000027">
    <property type="protein sequence ID" value="RBO80120.1"/>
    <property type="molecule type" value="Genomic_DNA"/>
</dbReference>
<feature type="transmembrane region" description="Helical" evidence="1">
    <location>
        <begin position="88"/>
        <end position="108"/>
    </location>
</feature>
<name>A0A366CUY5_9NOCA</name>
<keyword evidence="1" id="KW-0472">Membrane</keyword>
<keyword evidence="1" id="KW-0812">Transmembrane</keyword>
<comment type="caution">
    <text evidence="2">The sequence shown here is derived from an EMBL/GenBank/DDBJ whole genome shotgun (WGS) entry which is preliminary data.</text>
</comment>
<dbReference type="STRING" id="1210090.GCA_001613185_06508"/>
<feature type="transmembrane region" description="Helical" evidence="1">
    <location>
        <begin position="56"/>
        <end position="76"/>
    </location>
</feature>
<gene>
    <name evidence="2" type="ORF">DFR74_1279</name>
</gene>
<evidence type="ECO:0000256" key="1">
    <source>
        <dbReference type="SAM" id="Phobius"/>
    </source>
</evidence>
<proteinExistence type="predicted"/>
<feature type="transmembrane region" description="Helical" evidence="1">
    <location>
        <begin position="29"/>
        <end position="50"/>
    </location>
</feature>
<organism evidence="2 3">
    <name type="scientific">Nocardia puris</name>
    <dbReference type="NCBI Taxonomy" id="208602"/>
    <lineage>
        <taxon>Bacteria</taxon>
        <taxon>Bacillati</taxon>
        <taxon>Actinomycetota</taxon>
        <taxon>Actinomycetes</taxon>
        <taxon>Mycobacteriales</taxon>
        <taxon>Nocardiaceae</taxon>
        <taxon>Nocardia</taxon>
    </lineage>
</organism>
<dbReference type="OrthoDB" id="4566092at2"/>
<evidence type="ECO:0008006" key="4">
    <source>
        <dbReference type="Google" id="ProtNLM"/>
    </source>
</evidence>
<protein>
    <recommendedName>
        <fullName evidence="4">Integral membrane protein</fullName>
    </recommendedName>
</protein>
<accession>A0A366CUY5</accession>
<reference evidence="2 3" key="1">
    <citation type="submission" date="2018-06" db="EMBL/GenBank/DDBJ databases">
        <title>Genomic Encyclopedia of Type Strains, Phase IV (KMG-IV): sequencing the most valuable type-strain genomes for metagenomic binning, comparative biology and taxonomic classification.</title>
        <authorList>
            <person name="Goeker M."/>
        </authorList>
    </citation>
    <scope>NUCLEOTIDE SEQUENCE [LARGE SCALE GENOMIC DNA]</scope>
    <source>
        <strain evidence="2 3">DSM 44599</strain>
    </source>
</reference>
<dbReference type="AlphaFoldDB" id="A0A366CUY5"/>
<sequence>MTTTTATNPLSGLLAPGDKLLRLSLRLDAVVTGVNGLAYLVLAGPIESLLGLDSRIGVGIGVFLLVYAAGVGLVGAPASINATGVRAVVVGNIAWSVVSLVALATGVLDLKALGAVWAVMQAAVVGGFAALQLLGLRKAR</sequence>
<keyword evidence="3" id="KW-1185">Reference proteome</keyword>